<feature type="non-terminal residue" evidence="1">
    <location>
        <position position="1"/>
    </location>
</feature>
<dbReference type="EMBL" id="PGOL01040440">
    <property type="protein sequence ID" value="PKI18227.1"/>
    <property type="molecule type" value="Genomic_DNA"/>
</dbReference>
<organism evidence="1 2">
    <name type="scientific">Punica granatum</name>
    <name type="common">Pomegranate</name>
    <dbReference type="NCBI Taxonomy" id="22663"/>
    <lineage>
        <taxon>Eukaryota</taxon>
        <taxon>Viridiplantae</taxon>
        <taxon>Streptophyta</taxon>
        <taxon>Embryophyta</taxon>
        <taxon>Tracheophyta</taxon>
        <taxon>Spermatophyta</taxon>
        <taxon>Magnoliopsida</taxon>
        <taxon>eudicotyledons</taxon>
        <taxon>Gunneridae</taxon>
        <taxon>Pentapetalae</taxon>
        <taxon>rosids</taxon>
        <taxon>malvids</taxon>
        <taxon>Myrtales</taxon>
        <taxon>Lythraceae</taxon>
        <taxon>Punica</taxon>
    </lineage>
</organism>
<name>A0A2I0HF02_PUNGR</name>
<accession>A0A2I0HF02</accession>
<dbReference type="AlphaFoldDB" id="A0A2I0HF02"/>
<protein>
    <submittedName>
        <fullName evidence="1">Uncharacterized protein</fullName>
    </submittedName>
</protein>
<gene>
    <name evidence="1" type="ORF">CRG98_049499</name>
</gene>
<sequence length="48" mass="5322">VTPLLIEKIFLCSCLGEKRGGERGPGFMGRLSGEDGYTNFFRDCQHDA</sequence>
<keyword evidence="2" id="KW-1185">Reference proteome</keyword>
<evidence type="ECO:0000313" key="2">
    <source>
        <dbReference type="Proteomes" id="UP000233551"/>
    </source>
</evidence>
<reference evidence="1 2" key="1">
    <citation type="submission" date="2017-11" db="EMBL/GenBank/DDBJ databases">
        <title>De-novo sequencing of pomegranate (Punica granatum L.) genome.</title>
        <authorList>
            <person name="Akparov Z."/>
            <person name="Amiraslanov A."/>
            <person name="Hajiyeva S."/>
            <person name="Abbasov M."/>
            <person name="Kaur K."/>
            <person name="Hamwieh A."/>
            <person name="Solovyev V."/>
            <person name="Salamov A."/>
            <person name="Braich B."/>
            <person name="Kosarev P."/>
            <person name="Mahmoud A."/>
            <person name="Hajiyev E."/>
            <person name="Babayeva S."/>
            <person name="Izzatullayeva V."/>
            <person name="Mammadov A."/>
            <person name="Mammadov A."/>
            <person name="Sharifova S."/>
            <person name="Ojaghi J."/>
            <person name="Eynullazada K."/>
            <person name="Bayramov B."/>
            <person name="Abdulazimova A."/>
            <person name="Shahmuradov I."/>
        </authorList>
    </citation>
    <scope>NUCLEOTIDE SEQUENCE [LARGE SCALE GENOMIC DNA]</scope>
    <source>
        <strain evidence="2">cv. AG2017</strain>
        <tissue evidence="1">Leaf</tissue>
    </source>
</reference>
<proteinExistence type="predicted"/>
<comment type="caution">
    <text evidence="1">The sequence shown here is derived from an EMBL/GenBank/DDBJ whole genome shotgun (WGS) entry which is preliminary data.</text>
</comment>
<evidence type="ECO:0000313" key="1">
    <source>
        <dbReference type="EMBL" id="PKI18227.1"/>
    </source>
</evidence>
<dbReference type="Proteomes" id="UP000233551">
    <property type="component" value="Unassembled WGS sequence"/>
</dbReference>
<feature type="non-terminal residue" evidence="1">
    <location>
        <position position="48"/>
    </location>
</feature>